<keyword evidence="3 6" id="KW-0479">Metal-binding</keyword>
<keyword evidence="5 6" id="KW-0408">Iron</keyword>
<dbReference type="PANTHER" id="PTHR33751">
    <property type="entry name" value="CBB3-TYPE CYTOCHROME C OXIDASE SUBUNIT FIXP"/>
    <property type="match status" value="1"/>
</dbReference>
<evidence type="ECO:0000313" key="10">
    <source>
        <dbReference type="Proteomes" id="UP000243719"/>
    </source>
</evidence>
<gene>
    <name evidence="9" type="ORF">SAMN05216551_11261</name>
</gene>
<dbReference type="RefSeq" id="WP_091911583.1">
    <property type="nucleotide sequence ID" value="NZ_FNLO01000012.1"/>
</dbReference>
<feature type="domain" description="Cytochrome c" evidence="8">
    <location>
        <begin position="97"/>
        <end position="174"/>
    </location>
</feature>
<dbReference type="GO" id="GO:0020037">
    <property type="term" value="F:heme binding"/>
    <property type="evidence" value="ECO:0007669"/>
    <property type="project" value="InterPro"/>
</dbReference>
<keyword evidence="7" id="KW-0472">Membrane</keyword>
<keyword evidence="7" id="KW-0812">Transmembrane</keyword>
<dbReference type="Gene3D" id="1.10.760.10">
    <property type="entry name" value="Cytochrome c-like domain"/>
    <property type="match status" value="2"/>
</dbReference>
<reference evidence="10" key="1">
    <citation type="submission" date="2016-09" db="EMBL/GenBank/DDBJ databases">
        <authorList>
            <person name="Varghese N."/>
            <person name="Submissions S."/>
        </authorList>
    </citation>
    <scope>NUCLEOTIDE SEQUENCE [LARGE SCALE GENOMIC DNA]</scope>
    <source>
        <strain evidence="10">JS23</strain>
    </source>
</reference>
<dbReference type="InterPro" id="IPR009056">
    <property type="entry name" value="Cyt_c-like_dom"/>
</dbReference>
<evidence type="ECO:0000256" key="5">
    <source>
        <dbReference type="ARBA" id="ARBA00023004"/>
    </source>
</evidence>
<accession>A0A1H2PVP7</accession>
<dbReference type="GO" id="GO:0046872">
    <property type="term" value="F:metal ion binding"/>
    <property type="evidence" value="ECO:0007669"/>
    <property type="project" value="UniProtKB-KW"/>
</dbReference>
<keyword evidence="2 6" id="KW-0349">Heme</keyword>
<dbReference type="SUPFAM" id="SSF46626">
    <property type="entry name" value="Cytochrome c"/>
    <property type="match status" value="2"/>
</dbReference>
<dbReference type="PANTHER" id="PTHR33751:SF9">
    <property type="entry name" value="CYTOCHROME C4"/>
    <property type="match status" value="1"/>
</dbReference>
<keyword evidence="4" id="KW-0249">Electron transport</keyword>
<feature type="transmembrane region" description="Helical" evidence="7">
    <location>
        <begin position="20"/>
        <end position="43"/>
    </location>
</feature>
<evidence type="ECO:0000259" key="8">
    <source>
        <dbReference type="PROSITE" id="PS51007"/>
    </source>
</evidence>
<dbReference type="AlphaFoldDB" id="A0A1H2PVP7"/>
<keyword evidence="1" id="KW-0813">Transport</keyword>
<dbReference type="Pfam" id="PF00034">
    <property type="entry name" value="Cytochrom_C"/>
    <property type="match status" value="2"/>
</dbReference>
<sequence>MKPSSDNRKEEALFTLRNSWLRNTVGGLIAITVVSIAIAFLWLPSAQSNDAITSLWRSICGAAGVPFKWGASHTIAPPVRSSDVVLDANLIDSQDPRAVGRGATLAQRCTMCHGAQGISNADSPNLAGQYPMVVYKQLHDYQSGKRENVVMQAMVRDLSEAQIRDLAAYYAYLPKPPARFPTPGTGAAAPLIVSAGAPVRNIAPCASCHGPMGRSTGAPWIQGMPEVYLRDQLIAFRSGARHNDVNEQMRNVARQMTDEEIQAASKYYASLPQN</sequence>
<keyword evidence="10" id="KW-1185">Reference proteome</keyword>
<evidence type="ECO:0000256" key="3">
    <source>
        <dbReference type="ARBA" id="ARBA00022723"/>
    </source>
</evidence>
<protein>
    <submittedName>
        <fullName evidence="9">Cytochrome c553</fullName>
    </submittedName>
</protein>
<dbReference type="InterPro" id="IPR036909">
    <property type="entry name" value="Cyt_c-like_dom_sf"/>
</dbReference>
<dbReference type="InterPro" id="IPR050597">
    <property type="entry name" value="Cytochrome_c_Oxidase_Subunit"/>
</dbReference>
<dbReference type="Proteomes" id="UP000243719">
    <property type="component" value="Unassembled WGS sequence"/>
</dbReference>
<name>A0A1H2PVP7_9BURK</name>
<dbReference type="GO" id="GO:0009055">
    <property type="term" value="F:electron transfer activity"/>
    <property type="evidence" value="ECO:0007669"/>
    <property type="project" value="InterPro"/>
</dbReference>
<dbReference type="EMBL" id="FNLO01000012">
    <property type="protein sequence ID" value="SDV50527.1"/>
    <property type="molecule type" value="Genomic_DNA"/>
</dbReference>
<evidence type="ECO:0000313" key="9">
    <source>
        <dbReference type="EMBL" id="SDV50527.1"/>
    </source>
</evidence>
<keyword evidence="7" id="KW-1133">Transmembrane helix</keyword>
<dbReference type="STRING" id="1770053.SAMN05216551_11261"/>
<dbReference type="PROSITE" id="PS51007">
    <property type="entry name" value="CYTC"/>
    <property type="match status" value="2"/>
</dbReference>
<evidence type="ECO:0000256" key="7">
    <source>
        <dbReference type="SAM" id="Phobius"/>
    </source>
</evidence>
<evidence type="ECO:0000256" key="6">
    <source>
        <dbReference type="PROSITE-ProRule" id="PRU00433"/>
    </source>
</evidence>
<evidence type="ECO:0000256" key="1">
    <source>
        <dbReference type="ARBA" id="ARBA00022448"/>
    </source>
</evidence>
<feature type="domain" description="Cytochrome c" evidence="8">
    <location>
        <begin position="191"/>
        <end position="272"/>
    </location>
</feature>
<organism evidence="9 10">
    <name type="scientific">Chitinasiproducens palmae</name>
    <dbReference type="NCBI Taxonomy" id="1770053"/>
    <lineage>
        <taxon>Bacteria</taxon>
        <taxon>Pseudomonadati</taxon>
        <taxon>Pseudomonadota</taxon>
        <taxon>Betaproteobacteria</taxon>
        <taxon>Burkholderiales</taxon>
        <taxon>Burkholderiaceae</taxon>
        <taxon>Chitinasiproducens</taxon>
    </lineage>
</organism>
<evidence type="ECO:0000256" key="4">
    <source>
        <dbReference type="ARBA" id="ARBA00022982"/>
    </source>
</evidence>
<dbReference type="OrthoDB" id="9773456at2"/>
<evidence type="ECO:0000256" key="2">
    <source>
        <dbReference type="ARBA" id="ARBA00022617"/>
    </source>
</evidence>
<proteinExistence type="predicted"/>